<evidence type="ECO:0000256" key="2">
    <source>
        <dbReference type="ARBA" id="ARBA00022596"/>
    </source>
</evidence>
<evidence type="ECO:0000256" key="5">
    <source>
        <dbReference type="ARBA" id="ARBA00022801"/>
    </source>
</evidence>
<dbReference type="NCBIfam" id="TIGR00073">
    <property type="entry name" value="hypB"/>
    <property type="match status" value="1"/>
</dbReference>
<evidence type="ECO:0000256" key="4">
    <source>
        <dbReference type="ARBA" id="ARBA00022741"/>
    </source>
</evidence>
<dbReference type="AlphaFoldDB" id="A0A6G4CQQ1"/>
<accession>A0A6G4CQQ1</accession>
<dbReference type="PANTHER" id="PTHR30134:SF2">
    <property type="entry name" value="HYDROGENASE MATURATION FACTOR HYPB"/>
    <property type="match status" value="1"/>
</dbReference>
<keyword evidence="4" id="KW-0547">Nucleotide-binding</keyword>
<comment type="caution">
    <text evidence="9">The sequence shown here is derived from an EMBL/GenBank/DDBJ whole genome shotgun (WGS) entry which is preliminary data.</text>
</comment>
<evidence type="ECO:0000313" key="9">
    <source>
        <dbReference type="EMBL" id="NEZ75966.1"/>
    </source>
</evidence>
<dbReference type="GO" id="GO:0005525">
    <property type="term" value="F:GTP binding"/>
    <property type="evidence" value="ECO:0007669"/>
    <property type="project" value="UniProtKB-KW"/>
</dbReference>
<evidence type="ECO:0000256" key="3">
    <source>
        <dbReference type="ARBA" id="ARBA00022723"/>
    </source>
</evidence>
<keyword evidence="5" id="KW-0378">Hydrolase</keyword>
<dbReference type="PIRSF" id="PIRSF005624">
    <property type="entry name" value="Ni-bind_GTPase"/>
    <property type="match status" value="1"/>
</dbReference>
<dbReference type="EMBL" id="SGKT01000024">
    <property type="protein sequence ID" value="NEZ75966.1"/>
    <property type="molecule type" value="Genomic_DNA"/>
</dbReference>
<gene>
    <name evidence="9" type="primary">hypB</name>
    <name evidence="9" type="ORF">EXM56_11665</name>
</gene>
<dbReference type="GO" id="GO:0051604">
    <property type="term" value="P:protein maturation"/>
    <property type="evidence" value="ECO:0007669"/>
    <property type="project" value="InterPro"/>
</dbReference>
<keyword evidence="2" id="KW-0533">Nickel</keyword>
<feature type="domain" description="CobW/HypB/UreG nucleotide-binding" evidence="8">
    <location>
        <begin position="38"/>
        <end position="196"/>
    </location>
</feature>
<sequence length="223" mass="25029">MKTYKVLEIKQSVFENNDRQAELLREELKKKGIFLLNLMSSPGSGKTTTLLRTVKALKNEMNIGVLEADIDSDVDANKVSQSGVKVIQLHTGGMCHLDAEMTRQSLNGLGIENIDLAILENIGNLVCPAEFDTGASRNAMILSIPEGDDKPLKYPLMFSIVDVLLINKIDAKDYFEFNLEAVKERVRKLNPNIKVIPISAKTGEGIEEWIDWIRKEVKIWKES</sequence>
<protein>
    <submittedName>
        <fullName evidence="9">Hydrogenase accessory protein HypB</fullName>
    </submittedName>
</protein>
<dbReference type="Pfam" id="PF02492">
    <property type="entry name" value="cobW"/>
    <property type="match status" value="1"/>
</dbReference>
<keyword evidence="7" id="KW-0342">GTP-binding</keyword>
<dbReference type="Gene3D" id="3.40.50.300">
    <property type="entry name" value="P-loop containing nucleotide triphosphate hydrolases"/>
    <property type="match status" value="1"/>
</dbReference>
<evidence type="ECO:0000256" key="6">
    <source>
        <dbReference type="ARBA" id="ARBA00022833"/>
    </source>
</evidence>
<dbReference type="GO" id="GO:0016151">
    <property type="term" value="F:nickel cation binding"/>
    <property type="evidence" value="ECO:0007669"/>
    <property type="project" value="InterPro"/>
</dbReference>
<keyword evidence="6" id="KW-0862">Zinc</keyword>
<dbReference type="CDD" id="cd05390">
    <property type="entry name" value="HypB"/>
    <property type="match status" value="1"/>
</dbReference>
<dbReference type="InterPro" id="IPR003495">
    <property type="entry name" value="CobW/HypB/UreG_nucleotide-bd"/>
</dbReference>
<dbReference type="SUPFAM" id="SSF52540">
    <property type="entry name" value="P-loop containing nucleoside triphosphate hydrolases"/>
    <property type="match status" value="1"/>
</dbReference>
<evidence type="ECO:0000259" key="8">
    <source>
        <dbReference type="Pfam" id="PF02492"/>
    </source>
</evidence>
<proteinExistence type="inferred from homology"/>
<dbReference type="InterPro" id="IPR027417">
    <property type="entry name" value="P-loop_NTPase"/>
</dbReference>
<dbReference type="GO" id="GO:0003924">
    <property type="term" value="F:GTPase activity"/>
    <property type="evidence" value="ECO:0007669"/>
    <property type="project" value="InterPro"/>
</dbReference>
<dbReference type="PANTHER" id="PTHR30134">
    <property type="entry name" value="HYDROGENASE PROTEIN ASSEMBLY PROTEIN, NICKEL CHAPERONE"/>
    <property type="match status" value="1"/>
</dbReference>
<comment type="similarity">
    <text evidence="1">Belongs to the SIMIBI class G3E GTPase family. HypB/HupM subfamily.</text>
</comment>
<organism evidence="9">
    <name type="scientific">Clostridium botulinum</name>
    <dbReference type="NCBI Taxonomy" id="1491"/>
    <lineage>
        <taxon>Bacteria</taxon>
        <taxon>Bacillati</taxon>
        <taxon>Bacillota</taxon>
        <taxon>Clostridia</taxon>
        <taxon>Eubacteriales</taxon>
        <taxon>Clostridiaceae</taxon>
        <taxon>Clostridium</taxon>
    </lineage>
</organism>
<reference evidence="9" key="1">
    <citation type="submission" date="2019-02" db="EMBL/GenBank/DDBJ databases">
        <title>Genome sequencing of Clostridium botulinum clinical isolates.</title>
        <authorList>
            <person name="Brunt J."/>
            <person name="Van Vliet A.H.M."/>
            <person name="Stringer S.C."/>
            <person name="Grant K.A."/>
            <person name="Carter A.C."/>
            <person name="Peck M.W."/>
        </authorList>
    </citation>
    <scope>NUCLEOTIDE SEQUENCE</scope>
    <source>
        <strain evidence="9">H114400598</strain>
    </source>
</reference>
<keyword evidence="3" id="KW-0479">Metal-binding</keyword>
<evidence type="ECO:0000256" key="7">
    <source>
        <dbReference type="ARBA" id="ARBA00023134"/>
    </source>
</evidence>
<evidence type="ECO:0000256" key="1">
    <source>
        <dbReference type="ARBA" id="ARBA00006211"/>
    </source>
</evidence>
<dbReference type="InterPro" id="IPR004392">
    <property type="entry name" value="Hyd_mat_HypB"/>
</dbReference>
<dbReference type="GO" id="GO:0008270">
    <property type="term" value="F:zinc ion binding"/>
    <property type="evidence" value="ECO:0007669"/>
    <property type="project" value="TreeGrafter"/>
</dbReference>
<name>A0A6G4CQQ1_CLOBO</name>